<accession>A0A6G1D6L4</accession>
<reference evidence="2 3" key="1">
    <citation type="submission" date="2019-11" db="EMBL/GenBank/DDBJ databases">
        <title>Whole genome sequence of Oryza granulata.</title>
        <authorList>
            <person name="Li W."/>
        </authorList>
    </citation>
    <scope>NUCLEOTIDE SEQUENCE [LARGE SCALE GENOMIC DNA]</scope>
    <source>
        <strain evidence="3">cv. Menghai</strain>
        <tissue evidence="2">Leaf</tissue>
    </source>
</reference>
<keyword evidence="1" id="KW-0732">Signal</keyword>
<dbReference type="AlphaFoldDB" id="A0A6G1D6L4"/>
<keyword evidence="3" id="KW-1185">Reference proteome</keyword>
<organism evidence="2 3">
    <name type="scientific">Oryza meyeriana var. granulata</name>
    <dbReference type="NCBI Taxonomy" id="110450"/>
    <lineage>
        <taxon>Eukaryota</taxon>
        <taxon>Viridiplantae</taxon>
        <taxon>Streptophyta</taxon>
        <taxon>Embryophyta</taxon>
        <taxon>Tracheophyta</taxon>
        <taxon>Spermatophyta</taxon>
        <taxon>Magnoliopsida</taxon>
        <taxon>Liliopsida</taxon>
        <taxon>Poales</taxon>
        <taxon>Poaceae</taxon>
        <taxon>BOP clade</taxon>
        <taxon>Oryzoideae</taxon>
        <taxon>Oryzeae</taxon>
        <taxon>Oryzinae</taxon>
        <taxon>Oryza</taxon>
        <taxon>Oryza meyeriana</taxon>
    </lineage>
</organism>
<evidence type="ECO:0000313" key="2">
    <source>
        <dbReference type="EMBL" id="KAF0908036.1"/>
    </source>
</evidence>
<protein>
    <submittedName>
        <fullName evidence="2">Uncharacterized protein</fullName>
    </submittedName>
</protein>
<feature type="chain" id="PRO_5026249569" evidence="1">
    <location>
        <begin position="18"/>
        <end position="60"/>
    </location>
</feature>
<dbReference type="Proteomes" id="UP000479710">
    <property type="component" value="Unassembled WGS sequence"/>
</dbReference>
<evidence type="ECO:0000256" key="1">
    <source>
        <dbReference type="SAM" id="SignalP"/>
    </source>
</evidence>
<dbReference type="EMBL" id="SPHZ02000007">
    <property type="protein sequence ID" value="KAF0908036.1"/>
    <property type="molecule type" value="Genomic_DNA"/>
</dbReference>
<dbReference type="OrthoDB" id="1861824at2759"/>
<evidence type="ECO:0000313" key="3">
    <source>
        <dbReference type="Proteomes" id="UP000479710"/>
    </source>
</evidence>
<comment type="caution">
    <text evidence="2">The sequence shown here is derived from an EMBL/GenBank/DDBJ whole genome shotgun (WGS) entry which is preliminary data.</text>
</comment>
<gene>
    <name evidence="2" type="ORF">E2562_022894</name>
</gene>
<proteinExistence type="predicted"/>
<sequence length="60" mass="7025">MVLVCWVLAWLLGQGDVERNKFKPYPLRMAVLTTIYSFGLYKWWIRASAELLVPCSSWFA</sequence>
<feature type="signal peptide" evidence="1">
    <location>
        <begin position="1"/>
        <end position="17"/>
    </location>
</feature>
<name>A0A6G1D6L4_9ORYZ</name>